<feature type="compositionally biased region" description="Low complexity" evidence="1">
    <location>
        <begin position="45"/>
        <end position="67"/>
    </location>
</feature>
<protein>
    <submittedName>
        <fullName evidence="3">Nuclear transport factor 2 family protein</fullName>
    </submittedName>
</protein>
<organism evidence="3 4">
    <name type="scientific">Pyxidicoccus parkwayensis</name>
    <dbReference type="NCBI Taxonomy" id="2813578"/>
    <lineage>
        <taxon>Bacteria</taxon>
        <taxon>Pseudomonadati</taxon>
        <taxon>Myxococcota</taxon>
        <taxon>Myxococcia</taxon>
        <taxon>Myxococcales</taxon>
        <taxon>Cystobacterineae</taxon>
        <taxon>Myxococcaceae</taxon>
        <taxon>Pyxidicoccus</taxon>
    </lineage>
</organism>
<gene>
    <name evidence="3" type="ORF">JY651_35670</name>
</gene>
<proteinExistence type="predicted"/>
<feature type="compositionally biased region" description="Low complexity" evidence="1">
    <location>
        <begin position="20"/>
        <end position="34"/>
    </location>
</feature>
<reference evidence="3 4" key="1">
    <citation type="submission" date="2021-02" db="EMBL/GenBank/DDBJ databases">
        <title>De Novo genome assembly of isolated myxobacteria.</title>
        <authorList>
            <person name="Stevens D.C."/>
        </authorList>
    </citation>
    <scope>NUCLEOTIDE SEQUENCE [LARGE SCALE GENOMIC DNA]</scope>
    <source>
        <strain evidence="4">SCPEA02</strain>
    </source>
</reference>
<evidence type="ECO:0000256" key="2">
    <source>
        <dbReference type="SAM" id="SignalP"/>
    </source>
</evidence>
<feature type="region of interest" description="Disordered" evidence="1">
    <location>
        <begin position="20"/>
        <end position="70"/>
    </location>
</feature>
<feature type="compositionally biased region" description="Pro residues" evidence="1">
    <location>
        <begin position="35"/>
        <end position="44"/>
    </location>
</feature>
<dbReference type="SUPFAM" id="SSF54427">
    <property type="entry name" value="NTF2-like"/>
    <property type="match status" value="1"/>
</dbReference>
<keyword evidence="2" id="KW-0732">Signal</keyword>
<accession>A0ABX7NWR4</accession>
<dbReference type="Proteomes" id="UP000662747">
    <property type="component" value="Chromosome"/>
</dbReference>
<dbReference type="EMBL" id="CP071090">
    <property type="protein sequence ID" value="QSQ20543.1"/>
    <property type="molecule type" value="Genomic_DNA"/>
</dbReference>
<feature type="chain" id="PRO_5045580578" evidence="2">
    <location>
        <begin position="22"/>
        <end position="219"/>
    </location>
</feature>
<sequence>MLRPLIAACAAVLLHAPLASAEQPPKPSQQQPAQQTPPKPPAAQQPPAALKAASEQTQAALQQAPTAKPEDVRSIASLMSALYDVISGPAGQARDWARFRSLFYPGAKMIPVRRPKPGATGPGISPINPDDYAAWGVDFFNKHAFYEKETHRQVAGYGDLVNVLSAYETREATDGPVTSKGVNSLQLVFDGQRWWVLNIAWIDEKTAGTPVPKDFARKE</sequence>
<keyword evidence="4" id="KW-1185">Reference proteome</keyword>
<feature type="signal peptide" evidence="2">
    <location>
        <begin position="1"/>
        <end position="21"/>
    </location>
</feature>
<name>A0ABX7NWR4_9BACT</name>
<dbReference type="InterPro" id="IPR032710">
    <property type="entry name" value="NTF2-like_dom_sf"/>
</dbReference>
<evidence type="ECO:0000256" key="1">
    <source>
        <dbReference type="SAM" id="MobiDB-lite"/>
    </source>
</evidence>
<evidence type="ECO:0000313" key="3">
    <source>
        <dbReference type="EMBL" id="QSQ20543.1"/>
    </source>
</evidence>
<evidence type="ECO:0000313" key="4">
    <source>
        <dbReference type="Proteomes" id="UP000662747"/>
    </source>
</evidence>
<dbReference type="RefSeq" id="WP_206722123.1">
    <property type="nucleotide sequence ID" value="NZ_CP071090.1"/>
</dbReference>